<dbReference type="PROSITE" id="PS50005">
    <property type="entry name" value="TPR"/>
    <property type="match status" value="1"/>
</dbReference>
<evidence type="ECO:0000256" key="2">
    <source>
        <dbReference type="ARBA" id="ARBA00023015"/>
    </source>
</evidence>
<dbReference type="PANTHER" id="PTHR35807">
    <property type="entry name" value="TRANSCRIPTIONAL REGULATOR REDD-RELATED"/>
    <property type="match status" value="1"/>
</dbReference>
<sequence>MRFDFLGPLEVRDGERLVALGGPQQHTVLAVLLAHAGQVVSVDRIADQLWGEAVPPRARSLVQGCVAGLRRALRDGPAGLLATRNHGYLLQLPPSSSDLQRFEELAEAARRFAAEESPADASALFREALAWWRGPAFDGIDAPACRAEAARLEERRLSVLDECIRAELLLDRPASLVAELRGLVQDHPLRESFWAHLITALHRGDRRADALAAYRTARRTLVEELGIEPGPALRELHRRILDPGEQTPPPGRPAPAQLPAAVSAFTGRAAHLKRLDALVSQDTVAIGVICGTAGVGKTTLAIEWAHRVADRMDGGQLYVNLHGYATSPPLQPAEALGGFLAALGVPADQMPAEPDQATALYRTLLAGRRMLVVLDNASSAEQVRPLLPGGAGSVVLITSRQTLGGLVARDGAEHLRLGVFDPREADTLLARVLGAERVAAEPAAVATLARLCAYLPLALRIAAANLKLAPESTVAEHVAELRGDRGLGALAVGGDDANAVRAAFDLSYARLDPFTRRLFGLLGAAPGRDVTVADATALAGTDAAAALTRLAQAHLIDVRGGRYAFHDLLRLYAAERAAAEDRDDALGRLYDHYVRHAEAAADALYPHMLRLRPSPPDLPPMTHATALAWLTAEHHNLVLAVAAAAGGAGCLLADALRGYFHLSRHTADWLTVAEAALVAARRGGDVRAQAAALHSLGTARRSMGEFDVALDHYTETLRLARACGWTESEATTLGNLGIVCRKQGRLAEAAAHLDAALAVDRRSGRRAGEANNLGNLAAVYQDMGRLAEAADCYAAALTLNGTLGSRHGEALALTGLGQVSHQLGRLDDARRHLDAALRRYLQVGDRDGQTVIECCLAELDCDLGRPARAQERAAAALEVARETTDRQTEIMALNALGRADGLLGHHRRAIDQHQLAYDLARRTASLQFEGLALIGLAVVHRKLGRHDDAAGFALRAKALAGRAGMRLLADQAEATLTAA</sequence>
<dbReference type="Pfam" id="PF03704">
    <property type="entry name" value="BTAD"/>
    <property type="match status" value="1"/>
</dbReference>
<dbReference type="PRINTS" id="PR00364">
    <property type="entry name" value="DISEASERSIST"/>
</dbReference>
<dbReference type="SMART" id="SM00028">
    <property type="entry name" value="TPR"/>
    <property type="match status" value="6"/>
</dbReference>
<dbReference type="PROSITE" id="PS51755">
    <property type="entry name" value="OMPR_PHOB"/>
    <property type="match status" value="1"/>
</dbReference>
<dbReference type="CDD" id="cd15831">
    <property type="entry name" value="BTAD"/>
    <property type="match status" value="1"/>
</dbReference>
<evidence type="ECO:0000256" key="4">
    <source>
        <dbReference type="ARBA" id="ARBA00023163"/>
    </source>
</evidence>
<evidence type="ECO:0000313" key="8">
    <source>
        <dbReference type="EMBL" id="GIE02368.1"/>
    </source>
</evidence>
<keyword evidence="2" id="KW-0805">Transcription regulation</keyword>
<accession>A0ABQ3YXS3</accession>
<dbReference type="InterPro" id="IPR016032">
    <property type="entry name" value="Sig_transdc_resp-reg_C-effctor"/>
</dbReference>
<keyword evidence="9" id="KW-1185">Reference proteome</keyword>
<protein>
    <submittedName>
        <fullName evidence="8">SARP family transcriptional regulator</fullName>
    </submittedName>
</protein>
<dbReference type="Pfam" id="PF13176">
    <property type="entry name" value="TPR_7"/>
    <property type="match status" value="1"/>
</dbReference>
<dbReference type="PANTHER" id="PTHR35807:SF1">
    <property type="entry name" value="TRANSCRIPTIONAL REGULATOR REDD"/>
    <property type="match status" value="1"/>
</dbReference>
<evidence type="ECO:0000256" key="1">
    <source>
        <dbReference type="ARBA" id="ARBA00005820"/>
    </source>
</evidence>
<proteinExistence type="inferred from homology"/>
<dbReference type="SUPFAM" id="SSF46894">
    <property type="entry name" value="C-terminal effector domain of the bipartite response regulators"/>
    <property type="match status" value="1"/>
</dbReference>
<evidence type="ECO:0000256" key="3">
    <source>
        <dbReference type="ARBA" id="ARBA00023125"/>
    </source>
</evidence>
<dbReference type="InterPro" id="IPR001867">
    <property type="entry name" value="OmpR/PhoB-type_DNA-bd"/>
</dbReference>
<dbReference type="InterPro" id="IPR036388">
    <property type="entry name" value="WH-like_DNA-bd_sf"/>
</dbReference>
<feature type="repeat" description="TPR" evidence="5">
    <location>
        <begin position="690"/>
        <end position="723"/>
    </location>
</feature>
<keyword evidence="4" id="KW-0804">Transcription</keyword>
<organism evidence="8 9">
    <name type="scientific">Paractinoplanes durhamensis</name>
    <dbReference type="NCBI Taxonomy" id="113563"/>
    <lineage>
        <taxon>Bacteria</taxon>
        <taxon>Bacillati</taxon>
        <taxon>Actinomycetota</taxon>
        <taxon>Actinomycetes</taxon>
        <taxon>Micromonosporales</taxon>
        <taxon>Micromonosporaceae</taxon>
        <taxon>Paractinoplanes</taxon>
    </lineage>
</organism>
<name>A0ABQ3YXS3_9ACTN</name>
<dbReference type="SMART" id="SM00862">
    <property type="entry name" value="Trans_reg_C"/>
    <property type="match status" value="1"/>
</dbReference>
<dbReference type="Gene3D" id="1.25.40.10">
    <property type="entry name" value="Tetratricopeptide repeat domain"/>
    <property type="match status" value="3"/>
</dbReference>
<dbReference type="Pfam" id="PF13424">
    <property type="entry name" value="TPR_12"/>
    <property type="match status" value="2"/>
</dbReference>
<feature type="domain" description="OmpR/PhoB-type" evidence="7">
    <location>
        <begin position="1"/>
        <end position="92"/>
    </location>
</feature>
<gene>
    <name evidence="8" type="ORF">Adu01nite_37180</name>
</gene>
<evidence type="ECO:0000256" key="5">
    <source>
        <dbReference type="PROSITE-ProRule" id="PRU00339"/>
    </source>
</evidence>
<dbReference type="Pfam" id="PF00486">
    <property type="entry name" value="Trans_reg_C"/>
    <property type="match status" value="1"/>
</dbReference>
<dbReference type="InterPro" id="IPR051677">
    <property type="entry name" value="AfsR-DnrI-RedD_regulator"/>
</dbReference>
<dbReference type="EMBL" id="BOML01000031">
    <property type="protein sequence ID" value="GIE02368.1"/>
    <property type="molecule type" value="Genomic_DNA"/>
</dbReference>
<dbReference type="InterPro" id="IPR011990">
    <property type="entry name" value="TPR-like_helical_dom_sf"/>
</dbReference>
<dbReference type="InterPro" id="IPR027417">
    <property type="entry name" value="P-loop_NTPase"/>
</dbReference>
<evidence type="ECO:0000313" key="9">
    <source>
        <dbReference type="Proteomes" id="UP000637628"/>
    </source>
</evidence>
<evidence type="ECO:0000256" key="6">
    <source>
        <dbReference type="PROSITE-ProRule" id="PRU01091"/>
    </source>
</evidence>
<dbReference type="SUPFAM" id="SSF52540">
    <property type="entry name" value="P-loop containing nucleoside triphosphate hydrolases"/>
    <property type="match status" value="1"/>
</dbReference>
<dbReference type="Gene3D" id="1.10.10.10">
    <property type="entry name" value="Winged helix-like DNA-binding domain superfamily/Winged helix DNA-binding domain"/>
    <property type="match status" value="1"/>
</dbReference>
<reference evidence="8 9" key="1">
    <citation type="submission" date="2021-01" db="EMBL/GenBank/DDBJ databases">
        <title>Whole genome shotgun sequence of Actinoplanes durhamensis NBRC 14914.</title>
        <authorList>
            <person name="Komaki H."/>
            <person name="Tamura T."/>
        </authorList>
    </citation>
    <scope>NUCLEOTIDE SEQUENCE [LARGE SCALE GENOMIC DNA]</scope>
    <source>
        <strain evidence="8 9">NBRC 14914</strain>
    </source>
</reference>
<dbReference type="SUPFAM" id="SSF48452">
    <property type="entry name" value="TPR-like"/>
    <property type="match status" value="3"/>
</dbReference>
<comment type="caution">
    <text evidence="8">The sequence shown here is derived from an EMBL/GenBank/DDBJ whole genome shotgun (WGS) entry which is preliminary data.</text>
</comment>
<dbReference type="InterPro" id="IPR019734">
    <property type="entry name" value="TPR_rpt"/>
</dbReference>
<dbReference type="InterPro" id="IPR005158">
    <property type="entry name" value="BTAD"/>
</dbReference>
<feature type="DNA-binding region" description="OmpR/PhoB-type" evidence="6">
    <location>
        <begin position="1"/>
        <end position="92"/>
    </location>
</feature>
<dbReference type="RefSeq" id="WP_203728119.1">
    <property type="nucleotide sequence ID" value="NZ_BOML01000031.1"/>
</dbReference>
<keyword evidence="5" id="KW-0802">TPR repeat</keyword>
<evidence type="ECO:0000259" key="7">
    <source>
        <dbReference type="PROSITE" id="PS51755"/>
    </source>
</evidence>
<keyword evidence="3 6" id="KW-0238">DNA-binding</keyword>
<dbReference type="Proteomes" id="UP000637628">
    <property type="component" value="Unassembled WGS sequence"/>
</dbReference>
<dbReference type="SMART" id="SM01043">
    <property type="entry name" value="BTAD"/>
    <property type="match status" value="1"/>
</dbReference>
<comment type="similarity">
    <text evidence="1">Belongs to the AfsR/DnrI/RedD regulatory family.</text>
</comment>